<name>A0A177AE97_9PEZI</name>
<dbReference type="VEuPathDB" id="FungiDB:GMDG_05583"/>
<dbReference type="Proteomes" id="UP000077154">
    <property type="component" value="Unassembled WGS sequence"/>
</dbReference>
<dbReference type="EMBL" id="KV441393">
    <property type="protein sequence ID" value="OAF59742.1"/>
    <property type="molecule type" value="Genomic_DNA"/>
</dbReference>
<evidence type="ECO:0000256" key="1">
    <source>
        <dbReference type="SAM" id="MobiDB-lite"/>
    </source>
</evidence>
<feature type="region of interest" description="Disordered" evidence="1">
    <location>
        <begin position="275"/>
        <end position="296"/>
    </location>
</feature>
<dbReference type="RefSeq" id="XP_024325025.1">
    <property type="nucleotide sequence ID" value="XM_024467726.1"/>
</dbReference>
<sequence>MEGFNTEEVDDYDQSPTYAGLVKLVRDAVQEKDPKMELTKSGTQISVHHPMFSSQDDQWEMEYSERTGFPLNKFKERWLQLKAAGEQQEPPGGEYQFAKPGLDEQAKNVALHGSINRPLEGVERPTLMGLVQMRDSLDYRMSQVMGAATAYKSFWELDMPDCEEVDINAYSGPNVPRSFDLVCEYALFDEPATLQGHSYAKGLKYIACCIAEAGWNQAEATAKLDSLVKYKEAVVRASGIPKVYGMSRLLSTINTKIFKYEWEIRQELKTISQRTKRRIRAMSPGKSDTPRQKGLPGEWIEDTATADMARLGLCGAGPSSPGPSYSGPSSPSSSRGGAEPSSQ</sequence>
<reference evidence="2" key="1">
    <citation type="submission" date="2016-03" db="EMBL/GenBank/DDBJ databases">
        <title>Updated assembly of Pseudogymnoascus destructans, the fungus causing white-nose syndrome of bats.</title>
        <authorList>
            <person name="Palmer J.M."/>
            <person name="Drees K.P."/>
            <person name="Foster J.T."/>
            <person name="Lindner D.L."/>
        </authorList>
    </citation>
    <scope>NUCLEOTIDE SEQUENCE [LARGE SCALE GENOMIC DNA]</scope>
    <source>
        <strain evidence="2">20631-21</strain>
    </source>
</reference>
<feature type="compositionally biased region" description="Low complexity" evidence="1">
    <location>
        <begin position="316"/>
        <end position="343"/>
    </location>
</feature>
<dbReference type="OrthoDB" id="3000060at2759"/>
<evidence type="ECO:0000313" key="2">
    <source>
        <dbReference type="EMBL" id="OAF59742.1"/>
    </source>
</evidence>
<feature type="region of interest" description="Disordered" evidence="1">
    <location>
        <begin position="311"/>
        <end position="343"/>
    </location>
</feature>
<accession>A0A177AE97</accession>
<proteinExistence type="predicted"/>
<protein>
    <submittedName>
        <fullName evidence="2">Uncharacterized protein</fullName>
    </submittedName>
</protein>
<organism evidence="2">
    <name type="scientific">Pseudogymnoascus destructans</name>
    <dbReference type="NCBI Taxonomy" id="655981"/>
    <lineage>
        <taxon>Eukaryota</taxon>
        <taxon>Fungi</taxon>
        <taxon>Dikarya</taxon>
        <taxon>Ascomycota</taxon>
        <taxon>Pezizomycotina</taxon>
        <taxon>Leotiomycetes</taxon>
        <taxon>Thelebolales</taxon>
        <taxon>Thelebolaceae</taxon>
        <taxon>Pseudogymnoascus</taxon>
    </lineage>
</organism>
<dbReference type="AlphaFoldDB" id="A0A177AE97"/>
<dbReference type="GeneID" id="36287162"/>
<gene>
    <name evidence="2" type="ORF">VC83_04089</name>
</gene>